<evidence type="ECO:0000313" key="4">
    <source>
        <dbReference type="Proteomes" id="UP000528457"/>
    </source>
</evidence>
<keyword evidence="1" id="KW-0233">DNA recombination</keyword>
<evidence type="ECO:0000313" key="3">
    <source>
        <dbReference type="EMBL" id="MBB6522278.1"/>
    </source>
</evidence>
<evidence type="ECO:0000259" key="2">
    <source>
        <dbReference type="PROSITE" id="PS51898"/>
    </source>
</evidence>
<dbReference type="GO" id="GO:0003677">
    <property type="term" value="F:DNA binding"/>
    <property type="evidence" value="ECO:0007669"/>
    <property type="project" value="InterPro"/>
</dbReference>
<dbReference type="InParanoid" id="A0A7X0JV37"/>
<keyword evidence="4" id="KW-1185">Reference proteome</keyword>
<dbReference type="GO" id="GO:0015074">
    <property type="term" value="P:DNA integration"/>
    <property type="evidence" value="ECO:0007669"/>
    <property type="project" value="InterPro"/>
</dbReference>
<comment type="caution">
    <text evidence="3">The sequence shown here is derived from an EMBL/GenBank/DDBJ whole genome shotgun (WGS) entry which is preliminary data.</text>
</comment>
<accession>A0A7X0JV37</accession>
<dbReference type="Proteomes" id="UP000528457">
    <property type="component" value="Unassembled WGS sequence"/>
</dbReference>
<dbReference type="AlphaFoldDB" id="A0A7X0JV37"/>
<dbReference type="GO" id="GO:0006310">
    <property type="term" value="P:DNA recombination"/>
    <property type="evidence" value="ECO:0007669"/>
    <property type="project" value="UniProtKB-KW"/>
</dbReference>
<dbReference type="Pfam" id="PF00589">
    <property type="entry name" value="Phage_integrase"/>
    <property type="match status" value="1"/>
</dbReference>
<dbReference type="PROSITE" id="PS51898">
    <property type="entry name" value="TYR_RECOMBINASE"/>
    <property type="match status" value="1"/>
</dbReference>
<gene>
    <name evidence="3" type="ORF">HNR48_002563</name>
</gene>
<dbReference type="SUPFAM" id="SSF56349">
    <property type="entry name" value="DNA breaking-rejoining enzymes"/>
    <property type="match status" value="1"/>
</dbReference>
<feature type="domain" description="Tyr recombinase" evidence="2">
    <location>
        <begin position="1"/>
        <end position="59"/>
    </location>
</feature>
<dbReference type="EMBL" id="JACHHT010000002">
    <property type="protein sequence ID" value="MBB6522278.1"/>
    <property type="molecule type" value="Genomic_DNA"/>
</dbReference>
<dbReference type="InterPro" id="IPR013762">
    <property type="entry name" value="Integrase-like_cat_sf"/>
</dbReference>
<evidence type="ECO:0000256" key="1">
    <source>
        <dbReference type="ARBA" id="ARBA00023172"/>
    </source>
</evidence>
<dbReference type="Gene3D" id="1.10.443.10">
    <property type="entry name" value="Intergrase catalytic core"/>
    <property type="match status" value="1"/>
</dbReference>
<organism evidence="3 4">
    <name type="scientific">Pseudoteredinibacter isoporae</name>
    <dbReference type="NCBI Taxonomy" id="570281"/>
    <lineage>
        <taxon>Bacteria</taxon>
        <taxon>Pseudomonadati</taxon>
        <taxon>Pseudomonadota</taxon>
        <taxon>Gammaproteobacteria</taxon>
        <taxon>Cellvibrionales</taxon>
        <taxon>Cellvibrionaceae</taxon>
        <taxon>Pseudoteredinibacter</taxon>
    </lineage>
</organism>
<sequence length="62" mass="6977">MQVKITSFHWHDTRHDFASKMVIKGVPLKTVREICGHPDLNTTLRYAHSAPDHKADAIALIG</sequence>
<dbReference type="InterPro" id="IPR011010">
    <property type="entry name" value="DNA_brk_join_enz"/>
</dbReference>
<reference evidence="3 4" key="1">
    <citation type="submission" date="2020-08" db="EMBL/GenBank/DDBJ databases">
        <title>Genomic Encyclopedia of Type Strains, Phase IV (KMG-IV): sequencing the most valuable type-strain genomes for metagenomic binning, comparative biology and taxonomic classification.</title>
        <authorList>
            <person name="Goeker M."/>
        </authorList>
    </citation>
    <scope>NUCLEOTIDE SEQUENCE [LARGE SCALE GENOMIC DNA]</scope>
    <source>
        <strain evidence="3 4">DSM 22368</strain>
    </source>
</reference>
<protein>
    <submittedName>
        <fullName evidence="3">Site-specific recombinase XerD</fullName>
    </submittedName>
</protein>
<dbReference type="RefSeq" id="WP_166846252.1">
    <property type="nucleotide sequence ID" value="NZ_JAAONY010000002.1"/>
</dbReference>
<proteinExistence type="predicted"/>
<dbReference type="InterPro" id="IPR002104">
    <property type="entry name" value="Integrase_catalytic"/>
</dbReference>
<name>A0A7X0JV37_9GAMM</name>